<feature type="non-terminal residue" evidence="9">
    <location>
        <position position="1"/>
    </location>
</feature>
<reference evidence="10" key="2">
    <citation type="submission" date="2009-11" db="EMBL/GenBank/DDBJ databases">
        <title>The Genome Sequence of Allomyces macrogynus strain ATCC 38327.</title>
        <authorList>
            <consortium name="The Broad Institute Genome Sequencing Platform"/>
            <person name="Russ C."/>
            <person name="Cuomo C."/>
            <person name="Shea T."/>
            <person name="Young S.K."/>
            <person name="Zeng Q."/>
            <person name="Koehrsen M."/>
            <person name="Haas B."/>
            <person name="Borodovsky M."/>
            <person name="Guigo R."/>
            <person name="Alvarado L."/>
            <person name="Berlin A."/>
            <person name="Borenstein D."/>
            <person name="Chen Z."/>
            <person name="Engels R."/>
            <person name="Freedman E."/>
            <person name="Gellesch M."/>
            <person name="Goldberg J."/>
            <person name="Griggs A."/>
            <person name="Gujja S."/>
            <person name="Heiman D."/>
            <person name="Hepburn T."/>
            <person name="Howarth C."/>
            <person name="Jen D."/>
            <person name="Larson L."/>
            <person name="Lewis B."/>
            <person name="Mehta T."/>
            <person name="Park D."/>
            <person name="Pearson M."/>
            <person name="Roberts A."/>
            <person name="Saif S."/>
            <person name="Shenoy N."/>
            <person name="Sisk P."/>
            <person name="Stolte C."/>
            <person name="Sykes S."/>
            <person name="Walk T."/>
            <person name="White J."/>
            <person name="Yandava C."/>
            <person name="Burger G."/>
            <person name="Gray M.W."/>
            <person name="Holland P.W.H."/>
            <person name="King N."/>
            <person name="Lang F.B.F."/>
            <person name="Roger A.J."/>
            <person name="Ruiz-Trillo I."/>
            <person name="Lander E."/>
            <person name="Nusbaum C."/>
        </authorList>
    </citation>
    <scope>NUCLEOTIDE SEQUENCE [LARGE SCALE GENOMIC DNA]</scope>
    <source>
        <strain evidence="10">ATCC 38327</strain>
    </source>
</reference>
<dbReference type="EMBL" id="GG745353">
    <property type="protein sequence ID" value="KNE67387.1"/>
    <property type="molecule type" value="Genomic_DNA"/>
</dbReference>
<feature type="region of interest" description="Disordered" evidence="7">
    <location>
        <begin position="1"/>
        <end position="80"/>
    </location>
</feature>
<dbReference type="InterPro" id="IPR018957">
    <property type="entry name" value="Znf_C3HC4_RING-type"/>
</dbReference>
<reference evidence="9 10" key="1">
    <citation type="submission" date="2009-11" db="EMBL/GenBank/DDBJ databases">
        <title>Annotation of Allomyces macrogynus ATCC 38327.</title>
        <authorList>
            <consortium name="The Broad Institute Genome Sequencing Platform"/>
            <person name="Russ C."/>
            <person name="Cuomo C."/>
            <person name="Burger G."/>
            <person name="Gray M.W."/>
            <person name="Holland P.W.H."/>
            <person name="King N."/>
            <person name="Lang F.B.F."/>
            <person name="Roger A.J."/>
            <person name="Ruiz-Trillo I."/>
            <person name="Young S.K."/>
            <person name="Zeng Q."/>
            <person name="Gargeya S."/>
            <person name="Fitzgerald M."/>
            <person name="Haas B."/>
            <person name="Abouelleil A."/>
            <person name="Alvarado L."/>
            <person name="Arachchi H.M."/>
            <person name="Berlin A."/>
            <person name="Chapman S.B."/>
            <person name="Gearin G."/>
            <person name="Goldberg J."/>
            <person name="Griggs A."/>
            <person name="Gujja S."/>
            <person name="Hansen M."/>
            <person name="Heiman D."/>
            <person name="Howarth C."/>
            <person name="Larimer J."/>
            <person name="Lui A."/>
            <person name="MacDonald P.J.P."/>
            <person name="McCowen C."/>
            <person name="Montmayeur A."/>
            <person name="Murphy C."/>
            <person name="Neiman D."/>
            <person name="Pearson M."/>
            <person name="Priest M."/>
            <person name="Roberts A."/>
            <person name="Saif S."/>
            <person name="Shea T."/>
            <person name="Sisk P."/>
            <person name="Stolte C."/>
            <person name="Sykes S."/>
            <person name="Wortman J."/>
            <person name="Nusbaum C."/>
            <person name="Birren B."/>
        </authorList>
    </citation>
    <scope>NUCLEOTIDE SEQUENCE [LARGE SCALE GENOMIC DNA]</scope>
    <source>
        <strain evidence="9 10">ATCC 38327</strain>
    </source>
</reference>
<dbReference type="PANTHER" id="PTHR12983">
    <property type="entry name" value="RING FINGER 10 FAMILY MEMBER"/>
    <property type="match status" value="1"/>
</dbReference>
<dbReference type="VEuPathDB" id="FungiDB:AMAG_11853"/>
<keyword evidence="10" id="KW-1185">Reference proteome</keyword>
<dbReference type="SUPFAM" id="SSF57850">
    <property type="entry name" value="RING/U-box"/>
    <property type="match status" value="1"/>
</dbReference>
<evidence type="ECO:0000256" key="4">
    <source>
        <dbReference type="ARBA" id="ARBA00022771"/>
    </source>
</evidence>
<protein>
    <recommendedName>
        <fullName evidence="8">RING-type domain-containing protein</fullName>
    </recommendedName>
</protein>
<dbReference type="AlphaFoldDB" id="A0A0L0SY10"/>
<keyword evidence="4 6" id="KW-0863">Zinc-finger</keyword>
<evidence type="ECO:0000256" key="2">
    <source>
        <dbReference type="ARBA" id="ARBA00022490"/>
    </source>
</evidence>
<evidence type="ECO:0000256" key="6">
    <source>
        <dbReference type="PROSITE-ProRule" id="PRU00175"/>
    </source>
</evidence>
<dbReference type="InterPro" id="IPR039739">
    <property type="entry name" value="MAG2/RNF10"/>
</dbReference>
<dbReference type="Gene3D" id="3.30.40.10">
    <property type="entry name" value="Zinc/RING finger domain, C3HC4 (zinc finger)"/>
    <property type="match status" value="1"/>
</dbReference>
<dbReference type="InterPro" id="IPR013083">
    <property type="entry name" value="Znf_RING/FYVE/PHD"/>
</dbReference>
<feature type="compositionally biased region" description="Polar residues" evidence="7">
    <location>
        <begin position="375"/>
        <end position="385"/>
    </location>
</feature>
<dbReference type="GO" id="GO:0000976">
    <property type="term" value="F:transcription cis-regulatory region binding"/>
    <property type="evidence" value="ECO:0007669"/>
    <property type="project" value="TreeGrafter"/>
</dbReference>
<dbReference type="PROSITE" id="PS00518">
    <property type="entry name" value="ZF_RING_1"/>
    <property type="match status" value="1"/>
</dbReference>
<dbReference type="GO" id="GO:0045944">
    <property type="term" value="P:positive regulation of transcription by RNA polymerase II"/>
    <property type="evidence" value="ECO:0007669"/>
    <property type="project" value="TreeGrafter"/>
</dbReference>
<dbReference type="Pfam" id="PF00097">
    <property type="entry name" value="zf-C3HC4"/>
    <property type="match status" value="1"/>
</dbReference>
<dbReference type="Proteomes" id="UP000054350">
    <property type="component" value="Unassembled WGS sequence"/>
</dbReference>
<dbReference type="PANTHER" id="PTHR12983:SF9">
    <property type="entry name" value="E3 UBIQUITIN-PROTEIN LIGASE RNF10"/>
    <property type="match status" value="1"/>
</dbReference>
<keyword evidence="5" id="KW-0862">Zinc</keyword>
<feature type="compositionally biased region" description="Gly residues" evidence="7">
    <location>
        <begin position="724"/>
        <end position="734"/>
    </location>
</feature>
<evidence type="ECO:0000256" key="3">
    <source>
        <dbReference type="ARBA" id="ARBA00022723"/>
    </source>
</evidence>
<keyword evidence="3" id="KW-0479">Metal-binding</keyword>
<dbReference type="PROSITE" id="PS50089">
    <property type="entry name" value="ZF_RING_2"/>
    <property type="match status" value="1"/>
</dbReference>
<evidence type="ECO:0000256" key="5">
    <source>
        <dbReference type="ARBA" id="ARBA00022833"/>
    </source>
</evidence>
<evidence type="ECO:0000256" key="7">
    <source>
        <dbReference type="SAM" id="MobiDB-lite"/>
    </source>
</evidence>
<comment type="subcellular location">
    <subcellularLocation>
        <location evidence="1">Cytoplasm</location>
    </subcellularLocation>
</comment>
<feature type="region of interest" description="Disordered" evidence="7">
    <location>
        <begin position="715"/>
        <end position="754"/>
    </location>
</feature>
<feature type="domain" description="RING-type" evidence="8">
    <location>
        <begin position="133"/>
        <end position="192"/>
    </location>
</feature>
<dbReference type="CDD" id="cd16536">
    <property type="entry name" value="RING-HC_RNF10"/>
    <property type="match status" value="1"/>
</dbReference>
<dbReference type="GO" id="GO:0008270">
    <property type="term" value="F:zinc ion binding"/>
    <property type="evidence" value="ECO:0007669"/>
    <property type="project" value="UniProtKB-KW"/>
</dbReference>
<evidence type="ECO:0000256" key="1">
    <source>
        <dbReference type="ARBA" id="ARBA00004496"/>
    </source>
</evidence>
<name>A0A0L0SY10_ALLM3</name>
<organism evidence="9 10">
    <name type="scientific">Allomyces macrogynus (strain ATCC 38327)</name>
    <name type="common">Allomyces javanicus var. macrogynus</name>
    <dbReference type="NCBI Taxonomy" id="578462"/>
    <lineage>
        <taxon>Eukaryota</taxon>
        <taxon>Fungi</taxon>
        <taxon>Fungi incertae sedis</taxon>
        <taxon>Blastocladiomycota</taxon>
        <taxon>Blastocladiomycetes</taxon>
        <taxon>Blastocladiales</taxon>
        <taxon>Blastocladiaceae</taxon>
        <taxon>Allomyces</taxon>
    </lineage>
</organism>
<accession>A0A0L0SY10</accession>
<proteinExistence type="predicted"/>
<feature type="region of interest" description="Disordered" evidence="7">
    <location>
        <begin position="217"/>
        <end position="236"/>
    </location>
</feature>
<dbReference type="SMART" id="SM00184">
    <property type="entry name" value="RING"/>
    <property type="match status" value="1"/>
</dbReference>
<dbReference type="InterPro" id="IPR017907">
    <property type="entry name" value="Znf_RING_CS"/>
</dbReference>
<dbReference type="OrthoDB" id="302966at2759"/>
<feature type="region of interest" description="Disordered" evidence="7">
    <location>
        <begin position="373"/>
        <end position="404"/>
    </location>
</feature>
<dbReference type="GO" id="GO:0005737">
    <property type="term" value="C:cytoplasm"/>
    <property type="evidence" value="ECO:0007669"/>
    <property type="project" value="UniProtKB-SubCell"/>
</dbReference>
<evidence type="ECO:0000313" key="10">
    <source>
        <dbReference type="Proteomes" id="UP000054350"/>
    </source>
</evidence>
<evidence type="ECO:0000259" key="8">
    <source>
        <dbReference type="PROSITE" id="PS50089"/>
    </source>
</evidence>
<feature type="compositionally biased region" description="Low complexity" evidence="7">
    <location>
        <begin position="386"/>
        <end position="397"/>
    </location>
</feature>
<dbReference type="STRING" id="578462.A0A0L0SY10"/>
<gene>
    <name evidence="9" type="ORF">AMAG_11853</name>
</gene>
<evidence type="ECO:0000313" key="9">
    <source>
        <dbReference type="EMBL" id="KNE67387.1"/>
    </source>
</evidence>
<sequence>MPGSASSAASSSSATSSSNAQQYQYQAPPQRPRQGHQSRGPSKKVSLNHLLNFSLPPRLPPPASSNKSRRSKGKARSASSLAPFTKERYINANFRFVIKPDTDYRQQLLDPDVPIPWDAIDQVIMTTADPPGCPICLTCPPTAPRMTQCGHIFCYHCMLQYHTLEPYDAKRSSSSSPSPVAAQQRWRTCPICWDAIYEKDLKHVRFWTVPAPLRPLPPGNDGRRLRPPPTRTGDAAADQAAEDAWLMEHDPEFQRVSAGNALGWVDVALMARRAGSVVVVPAAEVGTIGDGPEEVPIAGVDRAELWTAARLVRSSRPYLENVLHADIREIETAIADAKSLARAHPAAAPSAKQEIVFYEQALDKLRSQIAALDSPPSQTKPSRGNSAKSTPASSAPSMAPPSPTLPSSPDHWFYFYQGADGQHVYLDPLDVKVLKASHGSYRHFPPTLTLPVVHVQESTITDDLRRRTKYLGHVPAGCDVTFLQIDWDAAACVPPETLASLAPELAARARDRTDRARAEAKAHWLKGMAGRGGGSGGGGRTASSGFHAGVVDPAEWDPHGHVYRDSPIGGDENDLAWVVANAVGGRGGGAVDEEAAQVAVALAESLQTANAASRPLPTARKGKGKAKEAASFAQVAGAAPGWRVASAASSAAGPKSGWWSENAYQIDLGLDLLDLGRDRARQHDEPVEQEHVEFDHHHEHVDPHEEEYGMLDDRLAGPGTARGNAGGRGGGGRTGGRKKNKPIKIALNAGHRKY</sequence>
<dbReference type="OMA" id="GEFYTYQ"/>
<dbReference type="InterPro" id="IPR001841">
    <property type="entry name" value="Znf_RING"/>
</dbReference>
<feature type="compositionally biased region" description="Low complexity" evidence="7">
    <location>
        <begin position="1"/>
        <end position="28"/>
    </location>
</feature>
<keyword evidence="2" id="KW-0963">Cytoplasm</keyword>
<dbReference type="eggNOG" id="KOG2164">
    <property type="taxonomic scope" value="Eukaryota"/>
</dbReference>